<gene>
    <name evidence="2" type="ORF">RUMTOR_01023</name>
</gene>
<dbReference type="AlphaFoldDB" id="A5KLB9"/>
<name>A5KLB9_9FIRM</name>
<dbReference type="PaxDb" id="411460-RUMTOR_01023"/>
<reference evidence="2 3" key="2">
    <citation type="submission" date="2007-04" db="EMBL/GenBank/DDBJ databases">
        <title>Draft genome sequence of Ruminococcus torques (ATCC 27756).</title>
        <authorList>
            <person name="Sudarsanam P."/>
            <person name="Ley R."/>
            <person name="Guruge J."/>
            <person name="Turnbaugh P.J."/>
            <person name="Mahowald M."/>
            <person name="Liep D."/>
            <person name="Gordon J."/>
        </authorList>
    </citation>
    <scope>NUCLEOTIDE SEQUENCE [LARGE SCALE GENOMIC DNA]</scope>
    <source>
        <strain evidence="2 3">ATCC 27756</strain>
    </source>
</reference>
<accession>A5KLB9</accession>
<comment type="caution">
    <text evidence="2">The sequence shown here is derived from an EMBL/GenBank/DDBJ whole genome shotgun (WGS) entry which is preliminary data.</text>
</comment>
<sequence>MPEEKNKRKSSKKGERKWDIMWRWTARQEPEKVR</sequence>
<protein>
    <submittedName>
        <fullName evidence="2">Uncharacterized protein</fullName>
    </submittedName>
</protein>
<proteinExistence type="predicted"/>
<evidence type="ECO:0000313" key="2">
    <source>
        <dbReference type="EMBL" id="EDK24757.1"/>
    </source>
</evidence>
<reference evidence="2 3" key="1">
    <citation type="submission" date="2007-03" db="EMBL/GenBank/DDBJ databases">
        <authorList>
            <person name="Fulton L."/>
            <person name="Clifton S."/>
            <person name="Fulton B."/>
            <person name="Xu J."/>
            <person name="Minx P."/>
            <person name="Pepin K.H."/>
            <person name="Johnson M."/>
            <person name="Thiruvilangam P."/>
            <person name="Bhonagiri V."/>
            <person name="Nash W.E."/>
            <person name="Mardis E.R."/>
            <person name="Wilson R.K."/>
        </authorList>
    </citation>
    <scope>NUCLEOTIDE SEQUENCE [LARGE SCALE GENOMIC DNA]</scope>
    <source>
        <strain evidence="2 3">ATCC 27756</strain>
    </source>
</reference>
<evidence type="ECO:0000313" key="3">
    <source>
        <dbReference type="Proteomes" id="UP000003577"/>
    </source>
</evidence>
<dbReference type="EMBL" id="AAVP02000003">
    <property type="protein sequence ID" value="EDK24757.1"/>
    <property type="molecule type" value="Genomic_DNA"/>
</dbReference>
<evidence type="ECO:0000256" key="1">
    <source>
        <dbReference type="SAM" id="MobiDB-lite"/>
    </source>
</evidence>
<feature type="region of interest" description="Disordered" evidence="1">
    <location>
        <begin position="1"/>
        <end position="20"/>
    </location>
</feature>
<dbReference type="Proteomes" id="UP000003577">
    <property type="component" value="Unassembled WGS sequence"/>
</dbReference>
<dbReference type="HOGENOM" id="CLU_3375739_0_0_9"/>
<organism evidence="2 3">
    <name type="scientific">[Ruminococcus] torques ATCC 27756</name>
    <dbReference type="NCBI Taxonomy" id="411460"/>
    <lineage>
        <taxon>Bacteria</taxon>
        <taxon>Bacillati</taxon>
        <taxon>Bacillota</taxon>
        <taxon>Clostridia</taxon>
        <taxon>Lachnospirales</taxon>
        <taxon>Lachnospiraceae</taxon>
        <taxon>Mediterraneibacter</taxon>
    </lineage>
</organism>